<keyword evidence="2" id="KW-1003">Cell membrane</keyword>
<gene>
    <name evidence="8" type="primary">comEC</name>
    <name evidence="8" type="ORF">Hs30E_02370</name>
</gene>
<dbReference type="PANTHER" id="PTHR30619:SF1">
    <property type="entry name" value="RECOMBINATION PROTEIN 2"/>
    <property type="match status" value="1"/>
</dbReference>
<dbReference type="Pfam" id="PF00753">
    <property type="entry name" value="Lactamase_B"/>
    <property type="match status" value="1"/>
</dbReference>
<keyword evidence="9" id="KW-1185">Reference proteome</keyword>
<feature type="transmembrane region" description="Helical" evidence="6">
    <location>
        <begin position="12"/>
        <end position="32"/>
    </location>
</feature>
<evidence type="ECO:0000313" key="8">
    <source>
        <dbReference type="EMBL" id="GFH41686.1"/>
    </source>
</evidence>
<evidence type="ECO:0000256" key="3">
    <source>
        <dbReference type="ARBA" id="ARBA00022692"/>
    </source>
</evidence>
<dbReference type="GO" id="GO:0005886">
    <property type="term" value="C:plasma membrane"/>
    <property type="evidence" value="ECO:0007669"/>
    <property type="project" value="UniProtKB-SubCell"/>
</dbReference>
<dbReference type="InterPro" id="IPR052159">
    <property type="entry name" value="Competence_DNA_uptake"/>
</dbReference>
<keyword evidence="3 6" id="KW-0812">Transmembrane</keyword>
<dbReference type="InterPro" id="IPR001279">
    <property type="entry name" value="Metallo-B-lactamas"/>
</dbReference>
<organism evidence="8 9">
    <name type="scientific">Pseudolactococcus hodotermopsidis</name>
    <dbReference type="NCBI Taxonomy" id="2709157"/>
    <lineage>
        <taxon>Bacteria</taxon>
        <taxon>Bacillati</taxon>
        <taxon>Bacillota</taxon>
        <taxon>Bacilli</taxon>
        <taxon>Lactobacillales</taxon>
        <taxon>Streptococcaceae</taxon>
        <taxon>Pseudolactococcus</taxon>
    </lineage>
</organism>
<dbReference type="PANTHER" id="PTHR30619">
    <property type="entry name" value="DNA INTERNALIZATION/COMPETENCE PROTEIN COMEC/REC2"/>
    <property type="match status" value="1"/>
</dbReference>
<dbReference type="Proteomes" id="UP000480303">
    <property type="component" value="Unassembled WGS sequence"/>
</dbReference>
<evidence type="ECO:0000313" key="9">
    <source>
        <dbReference type="Proteomes" id="UP000480303"/>
    </source>
</evidence>
<evidence type="ECO:0000256" key="2">
    <source>
        <dbReference type="ARBA" id="ARBA00022475"/>
    </source>
</evidence>
<dbReference type="SMART" id="SM00849">
    <property type="entry name" value="Lactamase_B"/>
    <property type="match status" value="1"/>
</dbReference>
<dbReference type="InterPro" id="IPR004477">
    <property type="entry name" value="ComEC_N"/>
</dbReference>
<proteinExistence type="predicted"/>
<reference evidence="8 9" key="1">
    <citation type="submission" date="2020-02" db="EMBL/GenBank/DDBJ databases">
        <title>Draft genome sequence of Lactococcus sp. Hs30E4-3.</title>
        <authorList>
            <person name="Noda S."/>
            <person name="Yuki M."/>
            <person name="Ohkuma M."/>
        </authorList>
    </citation>
    <scope>NUCLEOTIDE SEQUENCE [LARGE SCALE GENOMIC DNA]</scope>
    <source>
        <strain evidence="8 9">Hs30E4-3</strain>
    </source>
</reference>
<evidence type="ECO:0000256" key="6">
    <source>
        <dbReference type="SAM" id="Phobius"/>
    </source>
</evidence>
<dbReference type="GO" id="GO:0030420">
    <property type="term" value="P:establishment of competence for transformation"/>
    <property type="evidence" value="ECO:0007669"/>
    <property type="project" value="InterPro"/>
</dbReference>
<dbReference type="EMBL" id="BLLI01000003">
    <property type="protein sequence ID" value="GFH41686.1"/>
    <property type="molecule type" value="Genomic_DNA"/>
</dbReference>
<dbReference type="Pfam" id="PF03772">
    <property type="entry name" value="Competence"/>
    <property type="match status" value="1"/>
</dbReference>
<comment type="caution">
    <text evidence="8">The sequence shown here is derived from an EMBL/GenBank/DDBJ whole genome shotgun (WGS) entry which is preliminary data.</text>
</comment>
<protein>
    <submittedName>
        <fullName evidence="8">DNA internalization-related competence protein ComEC/Rec2</fullName>
    </submittedName>
</protein>
<accession>A0A6A0BA66</accession>
<dbReference type="NCBIfam" id="TIGR00360">
    <property type="entry name" value="ComEC_N-term"/>
    <property type="match status" value="1"/>
</dbReference>
<feature type="transmembrane region" description="Helical" evidence="6">
    <location>
        <begin position="311"/>
        <end position="330"/>
    </location>
</feature>
<feature type="domain" description="Metallo-beta-lactamase" evidence="7">
    <location>
        <begin position="454"/>
        <end position="661"/>
    </location>
</feature>
<name>A0A6A0BA66_9LACT</name>
<dbReference type="AlphaFoldDB" id="A0A6A0BA66"/>
<dbReference type="SUPFAM" id="SSF56281">
    <property type="entry name" value="Metallo-hydrolase/oxidoreductase"/>
    <property type="match status" value="1"/>
</dbReference>
<evidence type="ECO:0000256" key="4">
    <source>
        <dbReference type="ARBA" id="ARBA00022989"/>
    </source>
</evidence>
<evidence type="ECO:0000256" key="1">
    <source>
        <dbReference type="ARBA" id="ARBA00004651"/>
    </source>
</evidence>
<evidence type="ECO:0000256" key="5">
    <source>
        <dbReference type="ARBA" id="ARBA00023136"/>
    </source>
</evidence>
<evidence type="ECO:0000259" key="7">
    <source>
        <dbReference type="SMART" id="SM00849"/>
    </source>
</evidence>
<keyword evidence="5 6" id="KW-0472">Membrane</keyword>
<dbReference type="InterPro" id="IPR035681">
    <property type="entry name" value="ComA-like_MBL"/>
</dbReference>
<feature type="transmembrane region" description="Helical" evidence="6">
    <location>
        <begin position="189"/>
        <end position="210"/>
    </location>
</feature>
<dbReference type="NCBIfam" id="TIGR00361">
    <property type="entry name" value="ComEC_Rec2"/>
    <property type="match status" value="1"/>
</dbReference>
<comment type="subcellular location">
    <subcellularLocation>
        <location evidence="1">Cell membrane</location>
        <topology evidence="1">Multi-pass membrane protein</topology>
    </subcellularLocation>
</comment>
<keyword evidence="4 6" id="KW-1133">Transmembrane helix</keyword>
<feature type="transmembrane region" description="Helical" evidence="6">
    <location>
        <begin position="400"/>
        <end position="419"/>
    </location>
</feature>
<feature type="transmembrane region" description="Helical" evidence="6">
    <location>
        <begin position="270"/>
        <end position="299"/>
    </location>
</feature>
<dbReference type="CDD" id="cd07731">
    <property type="entry name" value="ComA-like_MBL-fold"/>
    <property type="match status" value="1"/>
</dbReference>
<feature type="transmembrane region" description="Helical" evidence="6">
    <location>
        <begin position="231"/>
        <end position="250"/>
    </location>
</feature>
<dbReference type="Gene3D" id="3.60.15.10">
    <property type="entry name" value="Ribonuclease Z/Hydroxyacylglutathione hydrolase-like"/>
    <property type="match status" value="1"/>
</dbReference>
<dbReference type="InterPro" id="IPR036866">
    <property type="entry name" value="RibonucZ/Hydroxyglut_hydro"/>
</dbReference>
<sequence>MLVFIWQNGLNSFAKLSVILVIFASLFAGVSYQEKQAVTHEIAVPKIRPILDTVQVNGDSLSLRGQFGGRTYQVYYTLQTQEEQQYFKTLDKNVTLYISASQEIAVGQRNFNGFDYQTYLKTQDIYRVLTIDSLDKITENKFFDLHLLRRQAILFCEQKFPKPMSAYMTGLLFGYLGKDFDEMGDIYTSLGIMHLFALSGMQVSFFVDFLRKMLLKIGVRRDNVDWLQIPFSVIYAGVTGFSVSVIRALIQKILANFGVKNLDNFSLTLLILFLFMPKFLLTTGGSLSILFAFVISMFGDKFESLSKMKRIFAESLVLSFSVLPLLMLYFHSFQPLSILFTFVFSFLFDVLFLPSLSVLFLLAMVTGIKITSINFIFNWLESLIKLTDRWFHYPFIFGKPQALVFLLMLLLIGFLIDYWSRKKFRYIFLTSLAVLFFITKHPPSQTITIVDIGQGDSIFLQDRFNKRNILIDTGGRVSFGESEGWKKRSTTPNAENTLIPYLKSQGVGEIDTLVITHTDEDHMGDLLAVMNQIKVKKILTSEGSLTNPTFVATLKQIRAKIQVAKVGQQLPIFDSHLAVLYPFSQGDGKNNDSIVLYGKLNHTNFLFTGDLESDGEASLLAQYPSLDVDILKAGHHGSKTSSSEPFVKAISPAIALISCGLDNRYHHPNAETLATFNKYGVKTLRTDELGAIKFTKNGKSWQISTVK</sequence>
<dbReference type="InterPro" id="IPR004797">
    <property type="entry name" value="Competence_ComEC/Rec2"/>
</dbReference>